<dbReference type="Proteomes" id="UP000064920">
    <property type="component" value="Chromosome"/>
</dbReference>
<dbReference type="PROSITE" id="PS52050">
    <property type="entry name" value="WYL"/>
    <property type="match status" value="1"/>
</dbReference>
<dbReference type="AlphaFoldDB" id="A0A0P0ADJ2"/>
<organism evidence="3 4">
    <name type="scientific">Celeribacter marinus</name>
    <dbReference type="NCBI Taxonomy" id="1397108"/>
    <lineage>
        <taxon>Bacteria</taxon>
        <taxon>Pseudomonadati</taxon>
        <taxon>Pseudomonadota</taxon>
        <taxon>Alphaproteobacteria</taxon>
        <taxon>Rhodobacterales</taxon>
        <taxon>Roseobacteraceae</taxon>
        <taxon>Celeribacter</taxon>
    </lineage>
</organism>
<proteinExistence type="predicted"/>
<accession>A0A0P0ADJ2</accession>
<dbReference type="STRING" id="1397108.IMCC12053_3111"/>
<evidence type="ECO:0000259" key="1">
    <source>
        <dbReference type="Pfam" id="PF13280"/>
    </source>
</evidence>
<dbReference type="KEGG" id="cmar:IMCC12053_3111"/>
<dbReference type="InterPro" id="IPR051534">
    <property type="entry name" value="CBASS_pafABC_assoc_protein"/>
</dbReference>
<name>A0A0P0ADJ2_9RHOB</name>
<dbReference type="EMBL" id="CP012023">
    <property type="protein sequence ID" value="ALI57058.1"/>
    <property type="molecule type" value="Genomic_DNA"/>
</dbReference>
<dbReference type="Pfam" id="PF13280">
    <property type="entry name" value="WYL"/>
    <property type="match status" value="1"/>
</dbReference>
<sequence>MVCASDVQEGNKNRLNRLGQLARSCTKCTIEGGKLWHPTEMTYVPFSKTLELMQLADMAALQPKGVCLKDIQSTFKVNHRSAQRMARALEKVFPTVDVNIDPDDRRKWWSFSGQERLLRLQGIQDDELSALEMGIRRATRDGAVTEVRALETLRSRIIALHPTGEVLRAETDAEATLQARGHACRPGPRTSYDPEILTVIDLALKGPFKLDVDYIGERDDAPHTRRVEPYGVLFGLRCYLICRQPQRDARVRHLRLDRLRGARLVKETFVRDPGFDIAGHAARSFECFHSETEFGTVIWHFNKRAAPVARNYVFHPNQIMQDDKEGGLIVSFEAGGWLEMAWHLYKWGDTVEVIAPDELRKLVADHRRPDFPSLP</sequence>
<reference evidence="3 4" key="1">
    <citation type="submission" date="2015-05" db="EMBL/GenBank/DDBJ databases">
        <authorList>
            <person name="Wang D.B."/>
            <person name="Wang M."/>
        </authorList>
    </citation>
    <scope>NUCLEOTIDE SEQUENCE [LARGE SCALE GENOMIC DNA]</scope>
    <source>
        <strain evidence="3 4">IMCC 12053</strain>
    </source>
</reference>
<dbReference type="PANTHER" id="PTHR34580">
    <property type="match status" value="1"/>
</dbReference>
<gene>
    <name evidence="3" type="ORF">IMCC12053_3111</name>
</gene>
<evidence type="ECO:0000313" key="3">
    <source>
        <dbReference type="EMBL" id="ALI57058.1"/>
    </source>
</evidence>
<dbReference type="PATRIC" id="fig|1397108.4.peg.3200"/>
<keyword evidence="4" id="KW-1185">Reference proteome</keyword>
<dbReference type="Pfam" id="PF25583">
    <property type="entry name" value="WCX"/>
    <property type="match status" value="1"/>
</dbReference>
<evidence type="ECO:0000259" key="2">
    <source>
        <dbReference type="Pfam" id="PF25583"/>
    </source>
</evidence>
<dbReference type="PANTHER" id="PTHR34580:SF1">
    <property type="entry name" value="PROTEIN PAFC"/>
    <property type="match status" value="1"/>
</dbReference>
<feature type="domain" description="WYL" evidence="1">
    <location>
        <begin position="196"/>
        <end position="263"/>
    </location>
</feature>
<dbReference type="InterPro" id="IPR057727">
    <property type="entry name" value="WCX_dom"/>
</dbReference>
<dbReference type="InterPro" id="IPR026881">
    <property type="entry name" value="WYL_dom"/>
</dbReference>
<feature type="domain" description="WCX" evidence="2">
    <location>
        <begin position="301"/>
        <end position="365"/>
    </location>
</feature>
<evidence type="ECO:0000313" key="4">
    <source>
        <dbReference type="Proteomes" id="UP000064920"/>
    </source>
</evidence>
<protein>
    <submittedName>
        <fullName evidence="3">Transcriptional regulator, DeoR family</fullName>
    </submittedName>
</protein>